<dbReference type="Proteomes" id="UP001189429">
    <property type="component" value="Unassembled WGS sequence"/>
</dbReference>
<keyword evidence="5 6" id="KW-0472">Membrane</keyword>
<evidence type="ECO:0000313" key="8">
    <source>
        <dbReference type="EMBL" id="CAK0812466.1"/>
    </source>
</evidence>
<feature type="transmembrane region" description="Helical" evidence="6">
    <location>
        <begin position="391"/>
        <end position="414"/>
    </location>
</feature>
<comment type="subcellular location">
    <subcellularLocation>
        <location evidence="1">Membrane</location>
        <topology evidence="1">Multi-pass membrane protein</topology>
    </subcellularLocation>
</comment>
<dbReference type="EMBL" id="CAUYUJ010005147">
    <property type="protein sequence ID" value="CAK0812466.1"/>
    <property type="molecule type" value="Genomic_DNA"/>
</dbReference>
<feature type="transmembrane region" description="Helical" evidence="6">
    <location>
        <begin position="317"/>
        <end position="335"/>
    </location>
</feature>
<dbReference type="Pfam" id="PF01061">
    <property type="entry name" value="ABC2_membrane"/>
    <property type="match status" value="1"/>
</dbReference>
<evidence type="ECO:0000259" key="7">
    <source>
        <dbReference type="Pfam" id="PF01061"/>
    </source>
</evidence>
<evidence type="ECO:0000313" key="9">
    <source>
        <dbReference type="Proteomes" id="UP001189429"/>
    </source>
</evidence>
<comment type="caution">
    <text evidence="8">The sequence shown here is derived from an EMBL/GenBank/DDBJ whole genome shotgun (WGS) entry which is preliminary data.</text>
</comment>
<feature type="domain" description="ABC-2 type transporter transmembrane" evidence="7">
    <location>
        <begin position="158"/>
        <end position="356"/>
    </location>
</feature>
<sequence>MTCMVVIHQPRVEVAELFDQLVLLTSSPGSWGGSVVYNGPMSGTLLHCERLGYPVPARANPADWLMDMVTPGYRHALVKSRQKEQDQSVRDFVGHYYKNEAFLVETAVKEAIAVPGLHPRKISMTSRWQNFRGVLDEETIKNAPGLRENSRYTATLMTQLMVLATVKRRLLLRDKKGLRLKVVMSVVQGLIVGIAYWDIASKPEFTHITYIFMVMQFSALAGMSAMPGLIDTRAVMKKDVDEGLHSIPAWIISFSLPDLVISVVTNTLFILIVFAMGQLEWRIFDRFYFWVMMCQLVMDAYFNFIGSVAPNAQLAQLIAMPGMILFMLFNGFLVSRESTPDFMAWALSVSPFSYAIARTAVDIYGPDACSRPGCVQLMTQYGFYDAPSEEAAIAVLLALFVVFRVLMVLALSTLNKAEK</sequence>
<feature type="transmembrane region" description="Helical" evidence="6">
    <location>
        <begin position="287"/>
        <end position="305"/>
    </location>
</feature>
<evidence type="ECO:0000256" key="2">
    <source>
        <dbReference type="ARBA" id="ARBA00022448"/>
    </source>
</evidence>
<gene>
    <name evidence="8" type="ORF">PCOR1329_LOCUS16746</name>
</gene>
<keyword evidence="3 6" id="KW-0812">Transmembrane</keyword>
<evidence type="ECO:0000256" key="6">
    <source>
        <dbReference type="SAM" id="Phobius"/>
    </source>
</evidence>
<dbReference type="PANTHER" id="PTHR48041">
    <property type="entry name" value="ABC TRANSPORTER G FAMILY MEMBER 28"/>
    <property type="match status" value="1"/>
</dbReference>
<organism evidence="8 9">
    <name type="scientific">Prorocentrum cordatum</name>
    <dbReference type="NCBI Taxonomy" id="2364126"/>
    <lineage>
        <taxon>Eukaryota</taxon>
        <taxon>Sar</taxon>
        <taxon>Alveolata</taxon>
        <taxon>Dinophyceae</taxon>
        <taxon>Prorocentrales</taxon>
        <taxon>Prorocentraceae</taxon>
        <taxon>Prorocentrum</taxon>
    </lineage>
</organism>
<keyword evidence="2" id="KW-0813">Transport</keyword>
<reference evidence="8" key="1">
    <citation type="submission" date="2023-10" db="EMBL/GenBank/DDBJ databases">
        <authorList>
            <person name="Chen Y."/>
            <person name="Shah S."/>
            <person name="Dougan E. K."/>
            <person name="Thang M."/>
            <person name="Chan C."/>
        </authorList>
    </citation>
    <scope>NUCLEOTIDE SEQUENCE [LARGE SCALE GENOMIC DNA]</scope>
</reference>
<feature type="transmembrane region" description="Helical" evidence="6">
    <location>
        <begin position="209"/>
        <end position="230"/>
    </location>
</feature>
<evidence type="ECO:0000256" key="1">
    <source>
        <dbReference type="ARBA" id="ARBA00004141"/>
    </source>
</evidence>
<accession>A0ABN9R184</accession>
<evidence type="ECO:0000256" key="3">
    <source>
        <dbReference type="ARBA" id="ARBA00022692"/>
    </source>
</evidence>
<dbReference type="InterPro" id="IPR013525">
    <property type="entry name" value="ABC2_TM"/>
</dbReference>
<evidence type="ECO:0000256" key="4">
    <source>
        <dbReference type="ARBA" id="ARBA00022989"/>
    </source>
</evidence>
<dbReference type="InterPro" id="IPR050352">
    <property type="entry name" value="ABCG_transporters"/>
</dbReference>
<feature type="transmembrane region" description="Helical" evidence="6">
    <location>
        <begin position="178"/>
        <end position="197"/>
    </location>
</feature>
<feature type="transmembrane region" description="Helical" evidence="6">
    <location>
        <begin position="250"/>
        <end position="275"/>
    </location>
</feature>
<keyword evidence="4 6" id="KW-1133">Transmembrane helix</keyword>
<dbReference type="PANTHER" id="PTHR48041:SF139">
    <property type="entry name" value="PROTEIN SCARLET"/>
    <property type="match status" value="1"/>
</dbReference>
<protein>
    <recommendedName>
        <fullName evidence="7">ABC-2 type transporter transmembrane domain-containing protein</fullName>
    </recommendedName>
</protein>
<keyword evidence="9" id="KW-1185">Reference proteome</keyword>
<evidence type="ECO:0000256" key="5">
    <source>
        <dbReference type="ARBA" id="ARBA00023136"/>
    </source>
</evidence>
<proteinExistence type="predicted"/>
<name>A0ABN9R184_9DINO</name>